<sequence length="41" mass="4764">MVITEKIDSYKVKGVLVDQGSSTNVLYYNTFQKLSYKDEQM</sequence>
<organism evidence="1 2">
    <name type="scientific">Senna tora</name>
    <dbReference type="NCBI Taxonomy" id="362788"/>
    <lineage>
        <taxon>Eukaryota</taxon>
        <taxon>Viridiplantae</taxon>
        <taxon>Streptophyta</taxon>
        <taxon>Embryophyta</taxon>
        <taxon>Tracheophyta</taxon>
        <taxon>Spermatophyta</taxon>
        <taxon>Magnoliopsida</taxon>
        <taxon>eudicotyledons</taxon>
        <taxon>Gunneridae</taxon>
        <taxon>Pentapetalae</taxon>
        <taxon>rosids</taxon>
        <taxon>fabids</taxon>
        <taxon>Fabales</taxon>
        <taxon>Fabaceae</taxon>
        <taxon>Caesalpinioideae</taxon>
        <taxon>Cassia clade</taxon>
        <taxon>Senna</taxon>
    </lineage>
</organism>
<dbReference type="EMBL" id="JAAIUW010000011">
    <property type="protein sequence ID" value="KAF7808568.1"/>
    <property type="molecule type" value="Genomic_DNA"/>
</dbReference>
<keyword evidence="2" id="KW-1185">Reference proteome</keyword>
<protein>
    <submittedName>
        <fullName evidence="1">Uncharacterized protein</fullName>
    </submittedName>
</protein>
<proteinExistence type="predicted"/>
<dbReference type="OrthoDB" id="1400091at2759"/>
<name>A0A834SPX1_9FABA</name>
<dbReference type="Proteomes" id="UP000634136">
    <property type="component" value="Unassembled WGS sequence"/>
</dbReference>
<evidence type="ECO:0000313" key="1">
    <source>
        <dbReference type="EMBL" id="KAF7808568.1"/>
    </source>
</evidence>
<reference evidence="1" key="1">
    <citation type="submission" date="2020-09" db="EMBL/GenBank/DDBJ databases">
        <title>Genome-Enabled Discovery of Anthraquinone Biosynthesis in Senna tora.</title>
        <authorList>
            <person name="Kang S.-H."/>
            <person name="Pandey R.P."/>
            <person name="Lee C.-M."/>
            <person name="Sim J.-S."/>
            <person name="Jeong J.-T."/>
            <person name="Choi B.-S."/>
            <person name="Jung M."/>
            <person name="Ginzburg D."/>
            <person name="Zhao K."/>
            <person name="Won S.Y."/>
            <person name="Oh T.-J."/>
            <person name="Yu Y."/>
            <person name="Kim N.-H."/>
            <person name="Lee O.R."/>
            <person name="Lee T.-H."/>
            <person name="Bashyal P."/>
            <person name="Kim T.-S."/>
            <person name="Lee W.-H."/>
            <person name="Kawkins C."/>
            <person name="Kim C.-K."/>
            <person name="Kim J.S."/>
            <person name="Ahn B.O."/>
            <person name="Rhee S.Y."/>
            <person name="Sohng J.K."/>
        </authorList>
    </citation>
    <scope>NUCLEOTIDE SEQUENCE</scope>
    <source>
        <tissue evidence="1">Leaf</tissue>
    </source>
</reference>
<dbReference type="AlphaFoldDB" id="A0A834SPX1"/>
<gene>
    <name evidence="1" type="ORF">G2W53_035311</name>
</gene>
<comment type="caution">
    <text evidence="1">The sequence shown here is derived from an EMBL/GenBank/DDBJ whole genome shotgun (WGS) entry which is preliminary data.</text>
</comment>
<accession>A0A834SPX1</accession>
<evidence type="ECO:0000313" key="2">
    <source>
        <dbReference type="Proteomes" id="UP000634136"/>
    </source>
</evidence>